<protein>
    <submittedName>
        <fullName evidence="2">Type II toxin-antitoxin system RelE/ParE family toxin</fullName>
    </submittedName>
</protein>
<evidence type="ECO:0000313" key="3">
    <source>
        <dbReference type="Proteomes" id="UP001596989"/>
    </source>
</evidence>
<evidence type="ECO:0000313" key="2">
    <source>
        <dbReference type="EMBL" id="MFD0959022.1"/>
    </source>
</evidence>
<comment type="caution">
    <text evidence="2">The sequence shown here is derived from an EMBL/GenBank/DDBJ whole genome shotgun (WGS) entry which is preliminary data.</text>
</comment>
<dbReference type="RefSeq" id="WP_377562858.1">
    <property type="nucleotide sequence ID" value="NZ_JBHTJZ010000005.1"/>
</dbReference>
<dbReference type="SUPFAM" id="SSF143011">
    <property type="entry name" value="RelE-like"/>
    <property type="match status" value="1"/>
</dbReference>
<dbReference type="Pfam" id="PF05016">
    <property type="entry name" value="ParE_toxin"/>
    <property type="match status" value="1"/>
</dbReference>
<dbReference type="InterPro" id="IPR035093">
    <property type="entry name" value="RelE/ParE_toxin_dom_sf"/>
</dbReference>
<dbReference type="Gene3D" id="3.30.2310.20">
    <property type="entry name" value="RelE-like"/>
    <property type="match status" value="1"/>
</dbReference>
<sequence length="30" mass="3585">MGNFRIIYEIKDNELLIYVVRIGPRGDVYK</sequence>
<dbReference type="Proteomes" id="UP001596989">
    <property type="component" value="Unassembled WGS sequence"/>
</dbReference>
<organism evidence="2 3">
    <name type="scientific">Paenibacillus chungangensis</name>
    <dbReference type="NCBI Taxonomy" id="696535"/>
    <lineage>
        <taxon>Bacteria</taxon>
        <taxon>Bacillati</taxon>
        <taxon>Bacillota</taxon>
        <taxon>Bacilli</taxon>
        <taxon>Bacillales</taxon>
        <taxon>Paenibacillaceae</taxon>
        <taxon>Paenibacillus</taxon>
    </lineage>
</organism>
<dbReference type="EMBL" id="JBHTJZ010000005">
    <property type="protein sequence ID" value="MFD0959022.1"/>
    <property type="molecule type" value="Genomic_DNA"/>
</dbReference>
<gene>
    <name evidence="2" type="ORF">ACFQ2I_06410</name>
</gene>
<accession>A0ABW3HNC6</accession>
<name>A0ABW3HNC6_9BACL</name>
<keyword evidence="3" id="KW-1185">Reference proteome</keyword>
<proteinExistence type="predicted"/>
<reference evidence="3" key="1">
    <citation type="journal article" date="2019" name="Int. J. Syst. Evol. Microbiol.">
        <title>The Global Catalogue of Microorganisms (GCM) 10K type strain sequencing project: providing services to taxonomists for standard genome sequencing and annotation.</title>
        <authorList>
            <consortium name="The Broad Institute Genomics Platform"/>
            <consortium name="The Broad Institute Genome Sequencing Center for Infectious Disease"/>
            <person name="Wu L."/>
            <person name="Ma J."/>
        </authorList>
    </citation>
    <scope>NUCLEOTIDE SEQUENCE [LARGE SCALE GENOMIC DNA]</scope>
    <source>
        <strain evidence="3">CCUG 59129</strain>
    </source>
</reference>
<keyword evidence="1" id="KW-1277">Toxin-antitoxin system</keyword>
<evidence type="ECO:0000256" key="1">
    <source>
        <dbReference type="ARBA" id="ARBA00022649"/>
    </source>
</evidence>
<dbReference type="InterPro" id="IPR007712">
    <property type="entry name" value="RelE/ParE_toxin"/>
</dbReference>